<accession>A0ABQ7HX31</accession>
<keyword evidence="3" id="KW-1185">Reference proteome</keyword>
<name>A0ABQ7HX31_9MICR</name>
<organism evidence="2 3">
    <name type="scientific">Astathelohania contejeani</name>
    <dbReference type="NCBI Taxonomy" id="164912"/>
    <lineage>
        <taxon>Eukaryota</taxon>
        <taxon>Fungi</taxon>
        <taxon>Fungi incertae sedis</taxon>
        <taxon>Microsporidia</taxon>
        <taxon>Astathelohaniidae</taxon>
        <taxon>Astathelohania</taxon>
    </lineage>
</organism>
<reference evidence="2 3" key="1">
    <citation type="submission" date="2019-01" db="EMBL/GenBank/DDBJ databases">
        <title>Genomes sequencing and comparative genomics of infectious freshwater microsporidia, Cucumispora dikerogammari and Thelohania contejeani.</title>
        <authorList>
            <person name="Cormier A."/>
            <person name="Giraud I."/>
            <person name="Wattier R."/>
            <person name="Teixeira M."/>
            <person name="Grandjean F."/>
            <person name="Rigaud T."/>
            <person name="Cordaux R."/>
        </authorList>
    </citation>
    <scope>NUCLEOTIDE SEQUENCE [LARGE SCALE GENOMIC DNA]</scope>
    <source>
        <strain evidence="2">T1</strain>
        <tissue evidence="2">Spores</tissue>
    </source>
</reference>
<proteinExistence type="predicted"/>
<gene>
    <name evidence="2" type="ORF">TCON_2039</name>
</gene>
<evidence type="ECO:0000313" key="3">
    <source>
        <dbReference type="Proteomes" id="UP001516464"/>
    </source>
</evidence>
<evidence type="ECO:0000313" key="2">
    <source>
        <dbReference type="EMBL" id="KAF7682742.1"/>
    </source>
</evidence>
<keyword evidence="1" id="KW-0472">Membrane</keyword>
<feature type="transmembrane region" description="Helical" evidence="1">
    <location>
        <begin position="38"/>
        <end position="56"/>
    </location>
</feature>
<sequence>MDKCIDNIKSFLSKCSFLRDGLLSIIIWVGVKNEIWPVFKLFFFLLMSVGILNSLFESNFHLEPLKLKKLFKILLSISAVIISCLLLQKIYIILTNFPIIINTIKAAVKLKSNFITKTYALFSNVSGVFIGAIQAFILYTSYNNMPNFQWYPIKRRTYRVDPKEITSLCLETIDFTKVALSDLIFLIFSIFTVSPYGICAAILKLITNFTLRNSSKFDFYFFPYLLTGLLIVFRSINQFSELLNGVPTVTT</sequence>
<feature type="transmembrane region" description="Helical" evidence="1">
    <location>
        <begin position="183"/>
        <end position="207"/>
    </location>
</feature>
<evidence type="ECO:0000256" key="1">
    <source>
        <dbReference type="SAM" id="Phobius"/>
    </source>
</evidence>
<dbReference type="Proteomes" id="UP001516464">
    <property type="component" value="Unassembled WGS sequence"/>
</dbReference>
<keyword evidence="1" id="KW-1133">Transmembrane helix</keyword>
<feature type="transmembrane region" description="Helical" evidence="1">
    <location>
        <begin position="121"/>
        <end position="142"/>
    </location>
</feature>
<feature type="transmembrane region" description="Helical" evidence="1">
    <location>
        <begin position="76"/>
        <end position="101"/>
    </location>
</feature>
<keyword evidence="1" id="KW-0812">Transmembrane</keyword>
<protein>
    <submittedName>
        <fullName evidence="2">Uncharacterized protein</fullName>
    </submittedName>
</protein>
<dbReference type="EMBL" id="SBIQ01000190">
    <property type="protein sequence ID" value="KAF7682742.1"/>
    <property type="molecule type" value="Genomic_DNA"/>
</dbReference>
<feature type="transmembrane region" description="Helical" evidence="1">
    <location>
        <begin position="219"/>
        <end position="236"/>
    </location>
</feature>
<comment type="caution">
    <text evidence="2">The sequence shown here is derived from an EMBL/GenBank/DDBJ whole genome shotgun (WGS) entry which is preliminary data.</text>
</comment>